<sequence length="86" mass="9586">MALLLCQLLSSERDVNEQTVLADLDLGLSDILDLWDEVREEFAERSVAPDVDPNDFDPHMTVYEVAALMTSFLAASNGRLADDLRC</sequence>
<evidence type="ECO:0008006" key="3">
    <source>
        <dbReference type="Google" id="ProtNLM"/>
    </source>
</evidence>
<evidence type="ECO:0000313" key="1">
    <source>
        <dbReference type="EMBL" id="MFC0080821.1"/>
    </source>
</evidence>
<keyword evidence="2" id="KW-1185">Reference proteome</keyword>
<gene>
    <name evidence="1" type="ORF">ACFFRE_01445</name>
</gene>
<name>A0ABV6BZG0_9ACTN</name>
<dbReference type="Proteomes" id="UP001589788">
    <property type="component" value="Unassembled WGS sequence"/>
</dbReference>
<proteinExistence type="predicted"/>
<accession>A0ABV6BZG0</accession>
<organism evidence="1 2">
    <name type="scientific">Aciditerrimonas ferrireducens</name>
    <dbReference type="NCBI Taxonomy" id="667306"/>
    <lineage>
        <taxon>Bacteria</taxon>
        <taxon>Bacillati</taxon>
        <taxon>Actinomycetota</taxon>
        <taxon>Acidimicrobiia</taxon>
        <taxon>Acidimicrobiales</taxon>
        <taxon>Acidimicrobiaceae</taxon>
        <taxon>Aciditerrimonas</taxon>
    </lineage>
</organism>
<protein>
    <recommendedName>
        <fullName evidence="3">Carrier domain-containing protein</fullName>
    </recommendedName>
</protein>
<evidence type="ECO:0000313" key="2">
    <source>
        <dbReference type="Proteomes" id="UP001589788"/>
    </source>
</evidence>
<dbReference type="EMBL" id="JBHLYQ010000006">
    <property type="protein sequence ID" value="MFC0080821.1"/>
    <property type="molecule type" value="Genomic_DNA"/>
</dbReference>
<dbReference type="RefSeq" id="WP_377787415.1">
    <property type="nucleotide sequence ID" value="NZ_JBHLYQ010000006.1"/>
</dbReference>
<comment type="caution">
    <text evidence="1">The sequence shown here is derived from an EMBL/GenBank/DDBJ whole genome shotgun (WGS) entry which is preliminary data.</text>
</comment>
<reference evidence="1 2" key="1">
    <citation type="submission" date="2024-09" db="EMBL/GenBank/DDBJ databases">
        <authorList>
            <person name="Sun Q."/>
            <person name="Mori K."/>
        </authorList>
    </citation>
    <scope>NUCLEOTIDE SEQUENCE [LARGE SCALE GENOMIC DNA]</scope>
    <source>
        <strain evidence="1 2">JCM 15389</strain>
    </source>
</reference>